<dbReference type="EMBL" id="HBUF01206398">
    <property type="protein sequence ID" value="CAG6663976.1"/>
    <property type="molecule type" value="Transcribed_RNA"/>
</dbReference>
<protein>
    <submittedName>
        <fullName evidence="1">Uncharacterized protein</fullName>
    </submittedName>
</protein>
<evidence type="ECO:0000313" key="1">
    <source>
        <dbReference type="EMBL" id="CAG6663979.1"/>
    </source>
</evidence>
<accession>A0A8D8WN05</accession>
<dbReference type="AlphaFoldDB" id="A0A8D8WN05"/>
<proteinExistence type="predicted"/>
<name>A0A8D8WN05_9HEMI</name>
<sequence length="99" mass="10979">MCPSRSASSLFTHTNCLFTFQISSKSFSRKVATRHLLRPQFSTASTATKWSLSPLVAFWTTRKFAFLALSRLDPSRRTPSTSVLCAISVRTICTKSSGI</sequence>
<organism evidence="1">
    <name type="scientific">Cacopsylla melanoneura</name>
    <dbReference type="NCBI Taxonomy" id="428564"/>
    <lineage>
        <taxon>Eukaryota</taxon>
        <taxon>Metazoa</taxon>
        <taxon>Ecdysozoa</taxon>
        <taxon>Arthropoda</taxon>
        <taxon>Hexapoda</taxon>
        <taxon>Insecta</taxon>
        <taxon>Pterygota</taxon>
        <taxon>Neoptera</taxon>
        <taxon>Paraneoptera</taxon>
        <taxon>Hemiptera</taxon>
        <taxon>Sternorrhyncha</taxon>
        <taxon>Psylloidea</taxon>
        <taxon>Psyllidae</taxon>
        <taxon>Psyllinae</taxon>
        <taxon>Cacopsylla</taxon>
    </lineage>
</organism>
<dbReference type="EMBL" id="HBUF01206399">
    <property type="protein sequence ID" value="CAG6663979.1"/>
    <property type="molecule type" value="Transcribed_RNA"/>
</dbReference>
<reference evidence="1" key="1">
    <citation type="submission" date="2021-05" db="EMBL/GenBank/DDBJ databases">
        <authorList>
            <person name="Alioto T."/>
            <person name="Alioto T."/>
            <person name="Gomez Garrido J."/>
        </authorList>
    </citation>
    <scope>NUCLEOTIDE SEQUENCE</scope>
</reference>